<sequence>MWVRALPCTAGCYAKVTPICTGTDVV</sequence>
<keyword evidence="2" id="KW-1185">Reference proteome</keyword>
<reference evidence="1" key="1">
    <citation type="submission" date="2023-05" db="EMBL/GenBank/DDBJ databases">
        <authorList>
            <person name="Stuckert A."/>
        </authorList>
    </citation>
    <scope>NUCLEOTIDE SEQUENCE</scope>
</reference>
<gene>
    <name evidence="1" type="ORF">SPARVUS_LOCUS11794067</name>
</gene>
<name>A0ABN9FCU3_9NEOB</name>
<comment type="caution">
    <text evidence="1">The sequence shown here is derived from an EMBL/GenBank/DDBJ whole genome shotgun (WGS) entry which is preliminary data.</text>
</comment>
<proteinExistence type="predicted"/>
<organism evidence="1 2">
    <name type="scientific">Staurois parvus</name>
    <dbReference type="NCBI Taxonomy" id="386267"/>
    <lineage>
        <taxon>Eukaryota</taxon>
        <taxon>Metazoa</taxon>
        <taxon>Chordata</taxon>
        <taxon>Craniata</taxon>
        <taxon>Vertebrata</taxon>
        <taxon>Euteleostomi</taxon>
        <taxon>Amphibia</taxon>
        <taxon>Batrachia</taxon>
        <taxon>Anura</taxon>
        <taxon>Neobatrachia</taxon>
        <taxon>Ranoidea</taxon>
        <taxon>Ranidae</taxon>
        <taxon>Staurois</taxon>
    </lineage>
</organism>
<dbReference type="Proteomes" id="UP001162483">
    <property type="component" value="Unassembled WGS sequence"/>
</dbReference>
<accession>A0ABN9FCU3</accession>
<dbReference type="EMBL" id="CATNWA010016709">
    <property type="protein sequence ID" value="CAI9594792.1"/>
    <property type="molecule type" value="Genomic_DNA"/>
</dbReference>
<protein>
    <submittedName>
        <fullName evidence="1">Uncharacterized protein</fullName>
    </submittedName>
</protein>
<evidence type="ECO:0000313" key="2">
    <source>
        <dbReference type="Proteomes" id="UP001162483"/>
    </source>
</evidence>
<evidence type="ECO:0000313" key="1">
    <source>
        <dbReference type="EMBL" id="CAI9594792.1"/>
    </source>
</evidence>